<evidence type="ECO:0000259" key="5">
    <source>
        <dbReference type="PROSITE" id="PS51764"/>
    </source>
</evidence>
<dbReference type="GO" id="GO:0016787">
    <property type="term" value="F:hydrolase activity"/>
    <property type="evidence" value="ECO:0007669"/>
    <property type="project" value="UniProtKB-KW"/>
</dbReference>
<evidence type="ECO:0000313" key="6">
    <source>
        <dbReference type="EMBL" id="MFD1812675.1"/>
    </source>
</evidence>
<dbReference type="PANTHER" id="PTHR40079:SF4">
    <property type="entry name" value="GH26 DOMAIN-CONTAINING PROTEIN-RELATED"/>
    <property type="match status" value="1"/>
</dbReference>
<dbReference type="Proteomes" id="UP001597286">
    <property type="component" value="Unassembled WGS sequence"/>
</dbReference>
<comment type="similarity">
    <text evidence="1 4">Belongs to the glycosyl hydrolase 26 family.</text>
</comment>
<gene>
    <name evidence="6" type="ORF">ACFSJG_10650</name>
</gene>
<keyword evidence="7" id="KW-1185">Reference proteome</keyword>
<dbReference type="PROSITE" id="PS51764">
    <property type="entry name" value="GH26"/>
    <property type="match status" value="1"/>
</dbReference>
<feature type="domain" description="GH26" evidence="5">
    <location>
        <begin position="15"/>
        <end position="313"/>
    </location>
</feature>
<feature type="active site" description="Nucleophile" evidence="4">
    <location>
        <position position="253"/>
    </location>
</feature>
<dbReference type="Gene3D" id="3.20.20.80">
    <property type="entry name" value="Glycosidases"/>
    <property type="match status" value="1"/>
</dbReference>
<evidence type="ECO:0000256" key="4">
    <source>
        <dbReference type="PROSITE-ProRule" id="PRU01100"/>
    </source>
</evidence>
<comment type="caution">
    <text evidence="6">The sequence shown here is derived from an EMBL/GenBank/DDBJ whole genome shotgun (WGS) entry which is preliminary data.</text>
</comment>
<proteinExistence type="inferred from homology"/>
<organism evidence="6 7">
    <name type="scientific">Rhodococcus gannanensis</name>
    <dbReference type="NCBI Taxonomy" id="1960308"/>
    <lineage>
        <taxon>Bacteria</taxon>
        <taxon>Bacillati</taxon>
        <taxon>Actinomycetota</taxon>
        <taxon>Actinomycetes</taxon>
        <taxon>Mycobacteriales</taxon>
        <taxon>Nocardiaceae</taxon>
        <taxon>Rhodococcus</taxon>
    </lineage>
</organism>
<dbReference type="InterPro" id="IPR000805">
    <property type="entry name" value="Glyco_hydro_26"/>
</dbReference>
<keyword evidence="3 4" id="KW-0326">Glycosidase</keyword>
<protein>
    <submittedName>
        <fullName evidence="6">Glycoside hydrolase family 26 protein</fullName>
    </submittedName>
</protein>
<accession>A0ABW4P2K1</accession>
<reference evidence="7" key="1">
    <citation type="journal article" date="2019" name="Int. J. Syst. Evol. Microbiol.">
        <title>The Global Catalogue of Microorganisms (GCM) 10K type strain sequencing project: providing services to taxonomists for standard genome sequencing and annotation.</title>
        <authorList>
            <consortium name="The Broad Institute Genomics Platform"/>
            <consortium name="The Broad Institute Genome Sequencing Center for Infectious Disease"/>
            <person name="Wu L."/>
            <person name="Ma J."/>
        </authorList>
    </citation>
    <scope>NUCLEOTIDE SEQUENCE [LARGE SCALE GENOMIC DNA]</scope>
    <source>
        <strain evidence="7">DT72</strain>
    </source>
</reference>
<dbReference type="Pfam" id="PF02156">
    <property type="entry name" value="Glyco_hydro_26"/>
    <property type="match status" value="1"/>
</dbReference>
<feature type="active site" description="Proton donor" evidence="4">
    <location>
        <position position="143"/>
    </location>
</feature>
<evidence type="ECO:0000256" key="2">
    <source>
        <dbReference type="ARBA" id="ARBA00022801"/>
    </source>
</evidence>
<evidence type="ECO:0000256" key="3">
    <source>
        <dbReference type="ARBA" id="ARBA00023295"/>
    </source>
</evidence>
<dbReference type="SUPFAM" id="SSF51445">
    <property type="entry name" value="(Trans)glycosidases"/>
    <property type="match status" value="1"/>
</dbReference>
<evidence type="ECO:0000256" key="1">
    <source>
        <dbReference type="ARBA" id="ARBA00007754"/>
    </source>
</evidence>
<dbReference type="RefSeq" id="WP_378485173.1">
    <property type="nucleotide sequence ID" value="NZ_JBHUFB010000009.1"/>
</dbReference>
<sequence length="313" mass="33825">MSRRSALLTLGGAAVGGAVLGTALSRLSGNVGPRLFGVSATGTSPASADHAGRIGATLGRTVDVVSLFDAWEWRNPFPTAAVTAIREMGATPEITWEPWHPARGAEQCAYRLGALADHEPYVREWARAAAGTDGDVLLRFGHEMNSDWYPWSVTVNRGSPDLFVETWRWLHGVFAEEGATNVRWVWCPNIVHPDHPTLLAACYPGSDVVDVTAVDGYSAAEYGTAHLSPEGVFGPTFAAIDAIDDSKPLWINETGCAPGPDKNDWITGLVDYLSTTRVSGLVWFEIDDAEKPDWRLTSTPATTATARHALRIW</sequence>
<dbReference type="InterPro" id="IPR022790">
    <property type="entry name" value="GH26_dom"/>
</dbReference>
<keyword evidence="2 4" id="KW-0378">Hydrolase</keyword>
<name>A0ABW4P2K1_9NOCA</name>
<dbReference type="InterPro" id="IPR017853">
    <property type="entry name" value="GH"/>
</dbReference>
<dbReference type="PANTHER" id="PTHR40079">
    <property type="entry name" value="MANNAN ENDO-1,4-BETA-MANNOSIDASE E-RELATED"/>
    <property type="match status" value="1"/>
</dbReference>
<dbReference type="EMBL" id="JBHUFB010000009">
    <property type="protein sequence ID" value="MFD1812675.1"/>
    <property type="molecule type" value="Genomic_DNA"/>
</dbReference>
<evidence type="ECO:0000313" key="7">
    <source>
        <dbReference type="Proteomes" id="UP001597286"/>
    </source>
</evidence>